<feature type="transmembrane region" description="Helical" evidence="7">
    <location>
        <begin position="198"/>
        <end position="217"/>
    </location>
</feature>
<dbReference type="EC" id="2.7.13.3" evidence="2"/>
<gene>
    <name evidence="9" type="ORF">CKO25_11680</name>
</gene>
<keyword evidence="4" id="KW-0547">Nucleotide-binding</keyword>
<keyword evidence="7" id="KW-0472">Membrane</keyword>
<dbReference type="InterPro" id="IPR005467">
    <property type="entry name" value="His_kinase_dom"/>
</dbReference>
<dbReference type="InterPro" id="IPR004358">
    <property type="entry name" value="Sig_transdc_His_kin-like_C"/>
</dbReference>
<evidence type="ECO:0000256" key="4">
    <source>
        <dbReference type="ARBA" id="ARBA00022741"/>
    </source>
</evidence>
<proteinExistence type="predicted"/>
<feature type="transmembrane region" description="Helical" evidence="7">
    <location>
        <begin position="269"/>
        <end position="289"/>
    </location>
</feature>
<keyword evidence="3" id="KW-0808">Transferase</keyword>
<evidence type="ECO:0000259" key="8">
    <source>
        <dbReference type="PROSITE" id="PS50109"/>
    </source>
</evidence>
<evidence type="ECO:0000256" key="7">
    <source>
        <dbReference type="SAM" id="Phobius"/>
    </source>
</evidence>
<feature type="transmembrane region" description="Helical" evidence="7">
    <location>
        <begin position="238"/>
        <end position="257"/>
    </location>
</feature>
<evidence type="ECO:0000256" key="5">
    <source>
        <dbReference type="ARBA" id="ARBA00022777"/>
    </source>
</evidence>
<dbReference type="SUPFAM" id="SSF55781">
    <property type="entry name" value="GAF domain-like"/>
    <property type="match status" value="1"/>
</dbReference>
<feature type="transmembrane region" description="Helical" evidence="7">
    <location>
        <begin position="12"/>
        <end position="30"/>
    </location>
</feature>
<organism evidence="9 10">
    <name type="scientific">Thiocapsa imhoffii</name>
    <dbReference type="NCBI Taxonomy" id="382777"/>
    <lineage>
        <taxon>Bacteria</taxon>
        <taxon>Pseudomonadati</taxon>
        <taxon>Pseudomonadota</taxon>
        <taxon>Gammaproteobacteria</taxon>
        <taxon>Chromatiales</taxon>
        <taxon>Chromatiaceae</taxon>
        <taxon>Thiocapsa</taxon>
    </lineage>
</organism>
<evidence type="ECO:0000256" key="2">
    <source>
        <dbReference type="ARBA" id="ARBA00012438"/>
    </source>
</evidence>
<name>A0A9X1B8Y6_9GAMM</name>
<keyword evidence="7" id="KW-0812">Transmembrane</keyword>
<keyword evidence="7" id="KW-1133">Transmembrane helix</keyword>
<keyword evidence="6" id="KW-0067">ATP-binding</keyword>
<evidence type="ECO:0000256" key="1">
    <source>
        <dbReference type="ARBA" id="ARBA00000085"/>
    </source>
</evidence>
<dbReference type="AlphaFoldDB" id="A0A9X1B8Y6"/>
<evidence type="ECO:0000313" key="9">
    <source>
        <dbReference type="EMBL" id="MBK1645287.1"/>
    </source>
</evidence>
<dbReference type="GO" id="GO:0005524">
    <property type="term" value="F:ATP binding"/>
    <property type="evidence" value="ECO:0007669"/>
    <property type="project" value="UniProtKB-KW"/>
</dbReference>
<dbReference type="Proteomes" id="UP001138802">
    <property type="component" value="Unassembled WGS sequence"/>
</dbReference>
<dbReference type="InterPro" id="IPR003594">
    <property type="entry name" value="HATPase_dom"/>
</dbReference>
<keyword evidence="10" id="KW-1185">Reference proteome</keyword>
<feature type="transmembrane region" description="Helical" evidence="7">
    <location>
        <begin position="167"/>
        <end position="186"/>
    </location>
</feature>
<dbReference type="Pfam" id="PF02518">
    <property type="entry name" value="HATPase_c"/>
    <property type="match status" value="1"/>
</dbReference>
<feature type="transmembrane region" description="Helical" evidence="7">
    <location>
        <begin position="65"/>
        <end position="87"/>
    </location>
</feature>
<dbReference type="EMBL" id="NRSD01000011">
    <property type="protein sequence ID" value="MBK1645287.1"/>
    <property type="molecule type" value="Genomic_DNA"/>
</dbReference>
<feature type="transmembrane region" description="Helical" evidence="7">
    <location>
        <begin position="138"/>
        <end position="155"/>
    </location>
</feature>
<dbReference type="PROSITE" id="PS50109">
    <property type="entry name" value="HIS_KIN"/>
    <property type="match status" value="1"/>
</dbReference>
<reference evidence="9 10" key="1">
    <citation type="journal article" date="2020" name="Microorganisms">
        <title>Osmotic Adaptation and Compatible Solute Biosynthesis of Phototrophic Bacteria as Revealed from Genome Analyses.</title>
        <authorList>
            <person name="Imhoff J.F."/>
            <person name="Rahn T."/>
            <person name="Kunzel S."/>
            <person name="Keller A."/>
            <person name="Neulinger S.C."/>
        </authorList>
    </citation>
    <scope>NUCLEOTIDE SEQUENCE [LARGE SCALE GENOMIC DNA]</scope>
    <source>
        <strain evidence="9 10">DSM 21303</strain>
    </source>
</reference>
<evidence type="ECO:0000256" key="6">
    <source>
        <dbReference type="ARBA" id="ARBA00022840"/>
    </source>
</evidence>
<feature type="transmembrane region" description="Helical" evidence="7">
    <location>
        <begin position="37"/>
        <end position="59"/>
    </location>
</feature>
<comment type="catalytic activity">
    <reaction evidence="1">
        <text>ATP + protein L-histidine = ADP + protein N-phospho-L-histidine.</text>
        <dbReference type="EC" id="2.7.13.3"/>
    </reaction>
</comment>
<dbReference type="InterPro" id="IPR036890">
    <property type="entry name" value="HATPase_C_sf"/>
</dbReference>
<comment type="caution">
    <text evidence="9">The sequence shown here is derived from an EMBL/GenBank/DDBJ whole genome shotgun (WGS) entry which is preliminary data.</text>
</comment>
<dbReference type="PRINTS" id="PR00344">
    <property type="entry name" value="BCTRLSENSOR"/>
</dbReference>
<sequence>MLTFPEMGAIGYGLVALLSTLLAALLVLNWRGRMQGTVLLIAAGLNALWAAACAIQALWKTLPVEAIWVLESLRALAWILFLARLLALQLQGRTQALRHLRAALWTSAAIVLLLLVPFESLVAQVVPSAYAVSLQARLLAHVLLAVVGLVLVEQIYRNTLWQYRQDIRFLCFGLGLLFGIDFFVYAEAMLTMRIDANLWLARGPLNLFVIPLIAISAGRNPQWSTGLFISRTIVFNTTVLMTAGVYLILMSLAGYWLNAHKEQWGGPLQLVLFAGSSTLLIFLFLSGTIRARLKVFIAKHFYRSRYEYREEWIRVTRRLSGEDLHATLPARILLTMSELVDRPGGAIWTRDAQDGFLLAFSDQIEGHLLNRSWDAQDFARGLERINWILDLSEYERNPSRYPGLDVPPWMRDLKHFSLVVPILHERRILAFVLLVRPSVPHPLNWETIDLLKTAAQQAASYLALENTLSALAEVRQFEGFNRVSAFVVHDLKNLVAQLSLVVRNAERHKDNPAFVDDAFATVASAVAKMSRLLLQLRGVTPAATLEKVALTPMLEALVSESGQRLPQPVLEVATGLELIVEANADRLKSVIDNLIRNAQEATDRTGAIRVRLEEQNGQAILEVEDTGIGMSAEFIEQRLFRPFDSTKGLAGMGIGAYECREFILALGGQVKVMSTPGVGTCFRIAIPLAQAPVASLSQVPDPIS</sequence>
<dbReference type="InterPro" id="IPR050980">
    <property type="entry name" value="2C_sensor_his_kinase"/>
</dbReference>
<dbReference type="InterPro" id="IPR014265">
    <property type="entry name" value="XrtA/PrsK"/>
</dbReference>
<dbReference type="SUPFAM" id="SSF55874">
    <property type="entry name" value="ATPase domain of HSP90 chaperone/DNA topoisomerase II/histidine kinase"/>
    <property type="match status" value="1"/>
</dbReference>
<protein>
    <recommendedName>
        <fullName evidence="2">histidine kinase</fullName>
        <ecNumber evidence="2">2.7.13.3</ecNumber>
    </recommendedName>
</protein>
<evidence type="ECO:0000256" key="3">
    <source>
        <dbReference type="ARBA" id="ARBA00022679"/>
    </source>
</evidence>
<keyword evidence="5" id="KW-0418">Kinase</keyword>
<feature type="transmembrane region" description="Helical" evidence="7">
    <location>
        <begin position="99"/>
        <end position="118"/>
    </location>
</feature>
<dbReference type="SMART" id="SM00387">
    <property type="entry name" value="HATPase_c"/>
    <property type="match status" value="1"/>
</dbReference>
<dbReference type="NCBIfam" id="TIGR02916">
    <property type="entry name" value="PEP_his_kin"/>
    <property type="match status" value="1"/>
</dbReference>
<feature type="domain" description="Histidine kinase" evidence="8">
    <location>
        <begin position="486"/>
        <end position="690"/>
    </location>
</feature>
<dbReference type="RefSeq" id="WP_200388095.1">
    <property type="nucleotide sequence ID" value="NZ_NRSD01000011.1"/>
</dbReference>
<dbReference type="GO" id="GO:0004673">
    <property type="term" value="F:protein histidine kinase activity"/>
    <property type="evidence" value="ECO:0007669"/>
    <property type="project" value="UniProtKB-EC"/>
</dbReference>
<accession>A0A9X1B8Y6</accession>
<dbReference type="PANTHER" id="PTHR44936:SF10">
    <property type="entry name" value="SENSOR PROTEIN RSTB"/>
    <property type="match status" value="1"/>
</dbReference>
<evidence type="ECO:0000313" key="10">
    <source>
        <dbReference type="Proteomes" id="UP001138802"/>
    </source>
</evidence>
<dbReference type="Gene3D" id="3.30.565.10">
    <property type="entry name" value="Histidine kinase-like ATPase, C-terminal domain"/>
    <property type="match status" value="1"/>
</dbReference>
<dbReference type="PANTHER" id="PTHR44936">
    <property type="entry name" value="SENSOR PROTEIN CREC"/>
    <property type="match status" value="1"/>
</dbReference>